<keyword evidence="4" id="KW-1185">Reference proteome</keyword>
<dbReference type="InterPro" id="IPR036013">
    <property type="entry name" value="Band_7/SPFH_dom_sf"/>
</dbReference>
<gene>
    <name evidence="3" type="ORF">FHW16_005394</name>
</gene>
<evidence type="ECO:0000313" key="3">
    <source>
        <dbReference type="EMBL" id="MBA8881649.1"/>
    </source>
</evidence>
<dbReference type="PANTHER" id="PTHR42911:SF2">
    <property type="entry name" value="PROHIBITIN FAMILY PROTEIN"/>
    <property type="match status" value="1"/>
</dbReference>
<dbReference type="GO" id="GO:0006508">
    <property type="term" value="P:proteolysis"/>
    <property type="evidence" value="ECO:0007669"/>
    <property type="project" value="UniProtKB-KW"/>
</dbReference>
<evidence type="ECO:0000256" key="1">
    <source>
        <dbReference type="ARBA" id="ARBA00004167"/>
    </source>
</evidence>
<dbReference type="AlphaFoldDB" id="A0A839ERU0"/>
<dbReference type="Proteomes" id="UP000549052">
    <property type="component" value="Unassembled WGS sequence"/>
</dbReference>
<dbReference type="RefSeq" id="WP_182552210.1">
    <property type="nucleotide sequence ID" value="NZ_JACGXN010000016.1"/>
</dbReference>
<dbReference type="PANTHER" id="PTHR42911">
    <property type="entry name" value="MODULATOR OF FTSH PROTEASE HFLC"/>
    <property type="match status" value="1"/>
</dbReference>
<evidence type="ECO:0000313" key="4">
    <source>
        <dbReference type="Proteomes" id="UP000549052"/>
    </source>
</evidence>
<accession>A0A839ERU0</accession>
<dbReference type="GO" id="GO:0008233">
    <property type="term" value="F:peptidase activity"/>
    <property type="evidence" value="ECO:0007669"/>
    <property type="project" value="UniProtKB-KW"/>
</dbReference>
<reference evidence="3 4" key="1">
    <citation type="submission" date="2020-07" db="EMBL/GenBank/DDBJ databases">
        <title>Genomic Encyclopedia of Type Strains, Phase IV (KMG-V): Genome sequencing to study the core and pangenomes of soil and plant-associated prokaryotes.</title>
        <authorList>
            <person name="Whitman W."/>
        </authorList>
    </citation>
    <scope>NUCLEOTIDE SEQUENCE [LARGE SCALE GENOMIC DNA]</scope>
    <source>
        <strain evidence="3 4">AN3</strain>
    </source>
</reference>
<dbReference type="Gene3D" id="3.30.479.30">
    <property type="entry name" value="Band 7 domain"/>
    <property type="match status" value="1"/>
</dbReference>
<protein>
    <submittedName>
        <fullName evidence="3">Regulator of protease activity HflC (Stomatin/prohibitin superfamily)</fullName>
    </submittedName>
</protein>
<dbReference type="SUPFAM" id="SSF117892">
    <property type="entry name" value="Band 7/SPFH domain"/>
    <property type="match status" value="1"/>
</dbReference>
<keyword evidence="3" id="KW-0378">Hydrolase</keyword>
<evidence type="ECO:0000259" key="2">
    <source>
        <dbReference type="Pfam" id="PF01145"/>
    </source>
</evidence>
<name>A0A839ERU0_9HYPH</name>
<organism evidence="3 4">
    <name type="scientific">Phyllobacterium myrsinacearum</name>
    <dbReference type="NCBI Taxonomy" id="28101"/>
    <lineage>
        <taxon>Bacteria</taxon>
        <taxon>Pseudomonadati</taxon>
        <taxon>Pseudomonadota</taxon>
        <taxon>Alphaproteobacteria</taxon>
        <taxon>Hyphomicrobiales</taxon>
        <taxon>Phyllobacteriaceae</taxon>
        <taxon>Phyllobacterium</taxon>
    </lineage>
</organism>
<dbReference type="EMBL" id="JACGXN010000016">
    <property type="protein sequence ID" value="MBA8881649.1"/>
    <property type="molecule type" value="Genomic_DNA"/>
</dbReference>
<sequence length="190" mass="20838">MKAETKSILEVYTRYGTAENAVRQMIDRRISESLERVFGQFTADTAIQKRAELGAQFSAQIRDAIGPVEIVSVQIENFSFSDGYEKNVAEKMTQEVEVKKLEQKALQAKITADITVTNARAEADANLARATASAEGVRLQGEAEASAIKAKSDALRESPNLVELTKAERWDGKLPTSFVPGSTIPFVNIK</sequence>
<dbReference type="InterPro" id="IPR001107">
    <property type="entry name" value="Band_7"/>
</dbReference>
<proteinExistence type="predicted"/>
<keyword evidence="3" id="KW-0645">Protease</keyword>
<comment type="caution">
    <text evidence="3">The sequence shown here is derived from an EMBL/GenBank/DDBJ whole genome shotgun (WGS) entry which is preliminary data.</text>
</comment>
<feature type="domain" description="Band 7" evidence="2">
    <location>
        <begin position="8"/>
        <end position="105"/>
    </location>
</feature>
<comment type="subcellular location">
    <subcellularLocation>
        <location evidence="1">Membrane</location>
        <topology evidence="1">Single-pass membrane protein</topology>
    </subcellularLocation>
</comment>
<dbReference type="GO" id="GO:0016020">
    <property type="term" value="C:membrane"/>
    <property type="evidence" value="ECO:0007669"/>
    <property type="project" value="UniProtKB-SubCell"/>
</dbReference>
<dbReference type="Pfam" id="PF01145">
    <property type="entry name" value="Band_7"/>
    <property type="match status" value="1"/>
</dbReference>